<sequence>MIPAFIIDQQMVAESYETSQDDTLSTEWQISITNKQTIGGSKKNTTDSNKSLGIGADDLHRSGWIHLERFRSQGALEELGKAIGCLENAVALTEEGNPNLLGRLADLGAAHTDRYRRLGELTDLEKAVECHSRTLALTPDGHPYMSVWNANLGASHTDRYRRLGELADLEKAIECDSRALALTPDGHPHMSRRHASLGVSYTDRYRRLGELEDIEKAMECKSHALALTPDGHPDMSDRHASLGVSYTDRYQRLGELADLEKAMECFSRALALTPDGHPDLSRRHASLGASYTHRYQRLGELADLEEAMECKSRALELTPDGHPDMSDRHDDLGVSYTHRCQRLGELADLDKAMECFSHALALTPDGHPDMSRRHASLGASYTHRYQRLGELADLEEAMECKSRALALTPEGHPHMWRRHASLGVSYTHRYQRLGELADLEKSIECNSHALALTPNGHPRAADRHANLGVSYADRYRRLGKLSDLDKAMECFSRALALTPDGHPHMSHRHGNLGVSYRDRYQRLGELADLEKAIECSSRALALTPEGHPDMSVRHANLGVSYTDRYRRHGELADLEKAIECYSRALELTPDGHPDMSERHASLGACYTDRYRHLGGLADLEKAIECSSRALALTPDGHPRISYRHAGLGVCYAGRYRRLGVLADLDKAIECDSRALALTPDGHADLPHLYFNHAVTLLYFYRHTFDASHLENALQSFRNATQLSTGAPREKFKYALEWTKYASDHSALQLIEAYQTTVDLLPHFIWLGATINQRYLDLSTTENLAIKACGAAVRSSDYSLALEWLENARCVVWTQSVMLRSPLDLLRSFYPDLSTRLQTVADELHTSGLHNLASKPALHDITAFEDAGQHRRRLAGEYNSLLGQVRQLPELESFLQPIKANELMSVARSGPVVVVNCQGDQCDALFIFPKHNDVKHLALPTFTEHKAQQARSQLEASLRHRNLRQRGVKRKGQLGYEDGMEDVLRTLWVDVVKPVLEYLGYTDAISQDRLPHITWCPTGSLSFLPLHAAGDYSQPGSRAYNYAISSYTPTLSALIPSTLSSQTPGCRLLAVGQATTPGQTPLPGTTTELAHIKAHAQNSLKYSQLVDAQATTTSVLDAMEQHDWVHLACHAHQNVKDPTKSGFFLHDGTLDLASISRRSFKNKGLAFLSACQTATGDDTLPDEAIHLASGMLMAGYPSVIATMWSVVDEDAPFVADKVYEQLMKDKKIGNGEAGRALHNAVAGLRSKVGEKEFGRWAGYIHIGS</sequence>
<proteinExistence type="predicted"/>
<gene>
    <name evidence="3" type="ORF">RSOLAG22IIIB_07034</name>
</gene>
<dbReference type="EMBL" id="CYGV01002000">
    <property type="protein sequence ID" value="CUA78374.1"/>
    <property type="molecule type" value="Genomic_DNA"/>
</dbReference>
<evidence type="ECO:0000313" key="3">
    <source>
        <dbReference type="EMBL" id="CUA78374.1"/>
    </source>
</evidence>
<dbReference type="PANTHER" id="PTHR10098">
    <property type="entry name" value="RAPSYN-RELATED"/>
    <property type="match status" value="1"/>
</dbReference>
<dbReference type="SUPFAM" id="SSF81901">
    <property type="entry name" value="HCP-like"/>
    <property type="match status" value="1"/>
</dbReference>
<dbReference type="PANTHER" id="PTHR10098:SF108">
    <property type="entry name" value="TETRATRICOPEPTIDE REPEAT PROTEIN 28"/>
    <property type="match status" value="1"/>
</dbReference>
<dbReference type="InterPro" id="IPR011990">
    <property type="entry name" value="TPR-like_helical_dom_sf"/>
</dbReference>
<feature type="repeat" description="TPR" evidence="1">
    <location>
        <begin position="468"/>
        <end position="501"/>
    </location>
</feature>
<accession>A0A0K6GJ05</accession>
<dbReference type="SMART" id="SM00028">
    <property type="entry name" value="TPR"/>
    <property type="match status" value="7"/>
</dbReference>
<dbReference type="InterPro" id="IPR019734">
    <property type="entry name" value="TPR_rpt"/>
</dbReference>
<dbReference type="PROSITE" id="PS50005">
    <property type="entry name" value="TPR"/>
    <property type="match status" value="3"/>
</dbReference>
<dbReference type="Proteomes" id="UP000044841">
    <property type="component" value="Unassembled WGS sequence"/>
</dbReference>
<evidence type="ECO:0000313" key="4">
    <source>
        <dbReference type="Proteomes" id="UP000044841"/>
    </source>
</evidence>
<dbReference type="AlphaFoldDB" id="A0A0K6GJ05"/>
<protein>
    <submittedName>
        <fullName evidence="3">Golgin subfamily B member 1</fullName>
    </submittedName>
</protein>
<organism evidence="3 4">
    <name type="scientific">Rhizoctonia solani</name>
    <dbReference type="NCBI Taxonomy" id="456999"/>
    <lineage>
        <taxon>Eukaryota</taxon>
        <taxon>Fungi</taxon>
        <taxon>Dikarya</taxon>
        <taxon>Basidiomycota</taxon>
        <taxon>Agaricomycotina</taxon>
        <taxon>Agaricomycetes</taxon>
        <taxon>Cantharellales</taxon>
        <taxon>Ceratobasidiaceae</taxon>
        <taxon>Rhizoctonia</taxon>
    </lineage>
</organism>
<feature type="repeat" description="TPR" evidence="1">
    <location>
        <begin position="558"/>
        <end position="591"/>
    </location>
</feature>
<dbReference type="SUPFAM" id="SSF48452">
    <property type="entry name" value="TPR-like"/>
    <property type="match status" value="3"/>
</dbReference>
<evidence type="ECO:0000259" key="2">
    <source>
        <dbReference type="Pfam" id="PF12770"/>
    </source>
</evidence>
<reference evidence="3 4" key="1">
    <citation type="submission" date="2015-07" db="EMBL/GenBank/DDBJ databases">
        <authorList>
            <person name="Noorani M."/>
        </authorList>
    </citation>
    <scope>NUCLEOTIDE SEQUENCE [LARGE SCALE GENOMIC DNA]</scope>
    <source>
        <strain evidence="3">BBA 69670</strain>
    </source>
</reference>
<feature type="domain" description="CHAT" evidence="2">
    <location>
        <begin position="981"/>
        <end position="1263"/>
    </location>
</feature>
<dbReference type="Pfam" id="PF12770">
    <property type="entry name" value="CHAT"/>
    <property type="match status" value="1"/>
</dbReference>
<dbReference type="InterPro" id="IPR024983">
    <property type="entry name" value="CHAT_dom"/>
</dbReference>
<keyword evidence="1" id="KW-0802">TPR repeat</keyword>
<feature type="repeat" description="TPR" evidence="1">
    <location>
        <begin position="243"/>
        <end position="276"/>
    </location>
</feature>
<dbReference type="Gene3D" id="1.25.40.10">
    <property type="entry name" value="Tetratricopeptide repeat domain"/>
    <property type="match status" value="4"/>
</dbReference>
<name>A0A0K6GJ05_9AGAM</name>
<dbReference type="Gene3D" id="1.20.120.660">
    <property type="entry name" value="IL-4 antagonist (De novo design) like domain"/>
    <property type="match status" value="1"/>
</dbReference>
<dbReference type="Pfam" id="PF13374">
    <property type="entry name" value="TPR_10"/>
    <property type="match status" value="1"/>
</dbReference>
<keyword evidence="4" id="KW-1185">Reference proteome</keyword>
<evidence type="ECO:0000256" key="1">
    <source>
        <dbReference type="PROSITE-ProRule" id="PRU00339"/>
    </source>
</evidence>